<dbReference type="AlphaFoldDB" id="A0A0M5IZE0"/>
<dbReference type="Gene3D" id="3.40.525.10">
    <property type="entry name" value="CRAL-TRIO lipid binding domain"/>
    <property type="match status" value="1"/>
</dbReference>
<dbReference type="InterPro" id="IPR036865">
    <property type="entry name" value="CRAL-TRIO_dom_sf"/>
</dbReference>
<proteinExistence type="predicted"/>
<dbReference type="PROSITE" id="PS50191">
    <property type="entry name" value="CRAL_TRIO"/>
    <property type="match status" value="1"/>
</dbReference>
<dbReference type="SUPFAM" id="SSF52087">
    <property type="entry name" value="CRAL/TRIO domain"/>
    <property type="match status" value="1"/>
</dbReference>
<dbReference type="Gene3D" id="1.20.5.1200">
    <property type="entry name" value="Alpha-tocopherol transfer"/>
    <property type="match status" value="1"/>
</dbReference>
<dbReference type="CDD" id="cd00170">
    <property type="entry name" value="SEC14"/>
    <property type="match status" value="1"/>
</dbReference>
<dbReference type="OrthoDB" id="6682367at2759"/>
<dbReference type="SMR" id="A0A0M5IZE0"/>
<dbReference type="InterPro" id="IPR011074">
    <property type="entry name" value="CRAL/TRIO_N_dom"/>
</dbReference>
<dbReference type="InterPro" id="IPR036273">
    <property type="entry name" value="CRAL/TRIO_N_dom_sf"/>
</dbReference>
<evidence type="ECO:0000313" key="2">
    <source>
        <dbReference type="EMBL" id="ALC40448.1"/>
    </source>
</evidence>
<dbReference type="OMA" id="ATMGHFV"/>
<dbReference type="GO" id="GO:0016020">
    <property type="term" value="C:membrane"/>
    <property type="evidence" value="ECO:0007669"/>
    <property type="project" value="TreeGrafter"/>
</dbReference>
<dbReference type="InterPro" id="IPR001251">
    <property type="entry name" value="CRAL-TRIO_dom"/>
</dbReference>
<dbReference type="SUPFAM" id="SSF46938">
    <property type="entry name" value="CRAL/TRIO N-terminal domain"/>
    <property type="match status" value="1"/>
</dbReference>
<sequence length="308" mass="35550">MANIRPLSAELRHIAETELNEVEARLPEDIATLREWLAKQPHLKSRDDEQFLVAFLRGCKFSLEKAKSKLDHFYTIKTMMPELFTNRQLDDKTLALCRTGTYLRLPKPLGPGGPRIQLTDYAKLDPKVLKLLDLFRYQTALLERQIREDDNSIISGYVEILDLSKMSLSFLAQMDFPLFKKMGVFAEKAQPTRVKGIHLVNCPKEAVTVLNLAKSLMPTKLQQRFYIYKNLEELYKVIPREYLPEEYGGSNGRIAEIIAQMESDIRAYTDYLQQDSQYGVNEQLRPGKRLNPDTLFGIEGSFRKLDID</sequence>
<name>A0A0M5IZE0_DROBS</name>
<dbReference type="Pfam" id="PF00650">
    <property type="entry name" value="CRAL_TRIO"/>
    <property type="match status" value="1"/>
</dbReference>
<accession>A0A0M5IZE0</accession>
<dbReference type="SMART" id="SM01100">
    <property type="entry name" value="CRAL_TRIO_N"/>
    <property type="match status" value="1"/>
</dbReference>
<reference evidence="2 3" key="1">
    <citation type="submission" date="2015-08" db="EMBL/GenBank/DDBJ databases">
        <title>Ancestral chromatin configuration constrains chromatin evolution on differentiating sex chromosomes in Drosophila.</title>
        <authorList>
            <person name="Zhou Q."/>
            <person name="Bachtrog D."/>
        </authorList>
    </citation>
    <scope>NUCLEOTIDE SEQUENCE [LARGE SCALE GENOMIC DNA]</scope>
    <source>
        <tissue evidence="2">Whole larvae</tissue>
    </source>
</reference>
<feature type="domain" description="CRAL-TRIO" evidence="1">
    <location>
        <begin position="90"/>
        <end position="255"/>
    </location>
</feature>
<dbReference type="STRING" id="30019.A0A0M5IZE0"/>
<dbReference type="Proteomes" id="UP000494163">
    <property type="component" value="Chromosome 2R"/>
</dbReference>
<dbReference type="PRINTS" id="PR00180">
    <property type="entry name" value="CRETINALDHBP"/>
</dbReference>
<evidence type="ECO:0000259" key="1">
    <source>
        <dbReference type="PROSITE" id="PS50191"/>
    </source>
</evidence>
<dbReference type="Gene3D" id="1.10.8.20">
    <property type="entry name" value="N-terminal domain of phosphatidylinositol transfer protein sec14p"/>
    <property type="match status" value="1"/>
</dbReference>
<dbReference type="EMBL" id="CP012524">
    <property type="protein sequence ID" value="ALC40448.1"/>
    <property type="molecule type" value="Genomic_DNA"/>
</dbReference>
<evidence type="ECO:0000313" key="3">
    <source>
        <dbReference type="Proteomes" id="UP000494163"/>
    </source>
</evidence>
<gene>
    <name evidence="2" type="ORF">Dbus_chr2Rg27</name>
</gene>
<dbReference type="PANTHER" id="PTHR10174">
    <property type="entry name" value="ALPHA-TOCOPHEROL TRANSFER PROTEIN-RELATED"/>
    <property type="match status" value="1"/>
</dbReference>
<dbReference type="GO" id="GO:1902936">
    <property type="term" value="F:phosphatidylinositol bisphosphate binding"/>
    <property type="evidence" value="ECO:0007669"/>
    <property type="project" value="TreeGrafter"/>
</dbReference>
<organism evidence="2 3">
    <name type="scientific">Drosophila busckii</name>
    <name type="common">Fruit fly</name>
    <dbReference type="NCBI Taxonomy" id="30019"/>
    <lineage>
        <taxon>Eukaryota</taxon>
        <taxon>Metazoa</taxon>
        <taxon>Ecdysozoa</taxon>
        <taxon>Arthropoda</taxon>
        <taxon>Hexapoda</taxon>
        <taxon>Insecta</taxon>
        <taxon>Pterygota</taxon>
        <taxon>Neoptera</taxon>
        <taxon>Endopterygota</taxon>
        <taxon>Diptera</taxon>
        <taxon>Brachycera</taxon>
        <taxon>Muscomorpha</taxon>
        <taxon>Ephydroidea</taxon>
        <taxon>Drosophilidae</taxon>
        <taxon>Drosophila</taxon>
    </lineage>
</organism>
<dbReference type="PANTHER" id="PTHR10174:SF216">
    <property type="entry name" value="CRAL-TRIO DOMAIN-CONTAINING PROTEIN-RELATED"/>
    <property type="match status" value="1"/>
</dbReference>
<keyword evidence="3" id="KW-1185">Reference proteome</keyword>
<protein>
    <submittedName>
        <fullName evidence="2">CG30339</fullName>
    </submittedName>
</protein>